<dbReference type="InterPro" id="IPR027417">
    <property type="entry name" value="P-loop_NTPase"/>
</dbReference>
<dbReference type="GO" id="GO:0042254">
    <property type="term" value="P:ribosome biogenesis"/>
    <property type="evidence" value="ECO:0007669"/>
    <property type="project" value="UniProtKB-KW"/>
</dbReference>
<dbReference type="Pfam" id="PF00270">
    <property type="entry name" value="DEAD"/>
    <property type="match status" value="2"/>
</dbReference>
<evidence type="ECO:0000256" key="11">
    <source>
        <dbReference type="PROSITE-ProRule" id="PRU00552"/>
    </source>
</evidence>
<feature type="domain" description="DEAD-box RNA helicase Q" evidence="16">
    <location>
        <begin position="130"/>
        <end position="158"/>
    </location>
</feature>
<dbReference type="PANTHER" id="PTHR47959">
    <property type="entry name" value="ATP-DEPENDENT RNA HELICASE RHLE-RELATED"/>
    <property type="match status" value="1"/>
</dbReference>
<feature type="domain" description="Helicase C-terminal" evidence="15">
    <location>
        <begin position="469"/>
        <end position="621"/>
    </location>
</feature>
<feature type="region of interest" description="Disordered" evidence="13">
    <location>
        <begin position="86"/>
        <end position="109"/>
    </location>
</feature>
<feature type="short sequence motif" description="Q motif" evidence="11">
    <location>
        <begin position="130"/>
        <end position="158"/>
    </location>
</feature>
<feature type="compositionally biased region" description="Basic residues" evidence="13">
    <location>
        <begin position="753"/>
        <end position="762"/>
    </location>
</feature>
<dbReference type="GO" id="GO:0005829">
    <property type="term" value="C:cytosol"/>
    <property type="evidence" value="ECO:0007669"/>
    <property type="project" value="TreeGrafter"/>
</dbReference>
<dbReference type="GO" id="GO:0005524">
    <property type="term" value="F:ATP binding"/>
    <property type="evidence" value="ECO:0007669"/>
    <property type="project" value="UniProtKB-KW"/>
</dbReference>
<evidence type="ECO:0000313" key="18">
    <source>
        <dbReference type="Proteomes" id="UP001215151"/>
    </source>
</evidence>
<dbReference type="CDD" id="cd18787">
    <property type="entry name" value="SF2_C_DEAD"/>
    <property type="match status" value="1"/>
</dbReference>
<dbReference type="PROSITE" id="PS51192">
    <property type="entry name" value="HELICASE_ATP_BIND_1"/>
    <property type="match status" value="1"/>
</dbReference>
<keyword evidence="6 12" id="KW-0347">Helicase</keyword>
<evidence type="ECO:0000259" key="16">
    <source>
        <dbReference type="PROSITE" id="PS51195"/>
    </source>
</evidence>
<dbReference type="InterPro" id="IPR050079">
    <property type="entry name" value="DEAD_box_RNA_helicase"/>
</dbReference>
<comment type="subcellular location">
    <subcellularLocation>
        <location evidence="1">Nucleus</location>
    </subcellularLocation>
</comment>
<comment type="similarity">
    <text evidence="12">Belongs to the DEAD box helicase family.</text>
</comment>
<dbReference type="GO" id="GO:0003723">
    <property type="term" value="F:RNA binding"/>
    <property type="evidence" value="ECO:0007669"/>
    <property type="project" value="UniProtKB-KW"/>
</dbReference>
<evidence type="ECO:0000256" key="3">
    <source>
        <dbReference type="ARBA" id="ARBA00022517"/>
    </source>
</evidence>
<evidence type="ECO:0000259" key="15">
    <source>
        <dbReference type="PROSITE" id="PS51194"/>
    </source>
</evidence>
<gene>
    <name evidence="17" type="ORF">ONZ51_g11951</name>
</gene>
<accession>A0AAD7TH54</accession>
<dbReference type="SMART" id="SM00487">
    <property type="entry name" value="DEXDc"/>
    <property type="match status" value="1"/>
</dbReference>
<dbReference type="InterPro" id="IPR014001">
    <property type="entry name" value="Helicase_ATP-bd"/>
</dbReference>
<dbReference type="GO" id="GO:0010467">
    <property type="term" value="P:gene expression"/>
    <property type="evidence" value="ECO:0007669"/>
    <property type="project" value="UniProtKB-ARBA"/>
</dbReference>
<dbReference type="SMART" id="SM00490">
    <property type="entry name" value="HELICc"/>
    <property type="match status" value="1"/>
</dbReference>
<dbReference type="PANTHER" id="PTHR47959:SF1">
    <property type="entry name" value="ATP-DEPENDENT RNA HELICASE DBPA"/>
    <property type="match status" value="1"/>
</dbReference>
<keyword evidence="9" id="KW-0539">Nucleus</keyword>
<evidence type="ECO:0000256" key="5">
    <source>
        <dbReference type="ARBA" id="ARBA00022801"/>
    </source>
</evidence>
<evidence type="ECO:0000313" key="17">
    <source>
        <dbReference type="EMBL" id="KAJ8456729.1"/>
    </source>
</evidence>
<dbReference type="GO" id="GO:0005634">
    <property type="term" value="C:nucleus"/>
    <property type="evidence" value="ECO:0007669"/>
    <property type="project" value="UniProtKB-SubCell"/>
</dbReference>
<dbReference type="EMBL" id="JAPEVG010000640">
    <property type="protein sequence ID" value="KAJ8456729.1"/>
    <property type="molecule type" value="Genomic_DNA"/>
</dbReference>
<keyword evidence="18" id="KW-1185">Reference proteome</keyword>
<dbReference type="Gene3D" id="3.40.50.300">
    <property type="entry name" value="P-loop containing nucleotide triphosphate hydrolases"/>
    <property type="match status" value="2"/>
</dbReference>
<evidence type="ECO:0000256" key="2">
    <source>
        <dbReference type="ARBA" id="ARBA00012552"/>
    </source>
</evidence>
<proteinExistence type="inferred from homology"/>
<feature type="region of interest" description="Disordered" evidence="13">
    <location>
        <begin position="240"/>
        <end position="278"/>
    </location>
</feature>
<evidence type="ECO:0000256" key="13">
    <source>
        <dbReference type="SAM" id="MobiDB-lite"/>
    </source>
</evidence>
<dbReference type="InterPro" id="IPR000629">
    <property type="entry name" value="RNA-helicase_DEAD-box_CS"/>
</dbReference>
<dbReference type="PROSITE" id="PS00039">
    <property type="entry name" value="DEAD_ATP_HELICASE"/>
    <property type="match status" value="1"/>
</dbReference>
<evidence type="ECO:0000256" key="12">
    <source>
        <dbReference type="RuleBase" id="RU000492"/>
    </source>
</evidence>
<keyword evidence="3" id="KW-0690">Ribosome biogenesis</keyword>
<name>A0AAD7TH54_9APHY</name>
<evidence type="ECO:0000259" key="14">
    <source>
        <dbReference type="PROSITE" id="PS51192"/>
    </source>
</evidence>
<dbReference type="InterPro" id="IPR014014">
    <property type="entry name" value="RNA_helicase_DEAD_Q_motif"/>
</dbReference>
<dbReference type="PROSITE" id="PS51194">
    <property type="entry name" value="HELICASE_CTER"/>
    <property type="match status" value="1"/>
</dbReference>
<keyword evidence="8" id="KW-0694">RNA-binding</keyword>
<evidence type="ECO:0000256" key="10">
    <source>
        <dbReference type="ARBA" id="ARBA00047984"/>
    </source>
</evidence>
<sequence>MTMALSEKGGLKRKTKPSASSIAKRVKTKHVTADDLQWKKTAKPREADLGTGLEGFLDLEEVDDVDVVYEETESGKVARFKVKGGQGQTEVEEDVSPQVKAGESSEAQVEKMDVDALPEPITFDCKTLLPSWDTFHLHPQLGRTLYAKKFTDPTPIQAQTLPLALKGKDVVGVAETGSGKTLAYGLPILHQLLTEVYSRPIPSSKVRRPVRALILAPTRELALQVSSHLNACLTPVDVEEQGTAKGEDQASNKSQSKGKGKAKAQPADEESNKPKHPPLVSVAAIVGGMSAQKQRRILSRGVDILVATPGRLWDIIQEDDELATQIENLRFLVLDEADRMIETGHYAELDNILRLTLRKSEDEVIEPENALGAEDGEPEDSKEGVRAGELQTFVFSATLSKDLQRNLKKRSRRRPRKNEKPASTLDDLLLRLDFRDPEPAVVDISPAGSVVATLTESKIECLTTDKDAYLYYFLLRYPGRTLVFLSAIDGIRRLLPLLELLGIHAFPLHSQLEQRQRLKNLDRFKSMPGAVLLATDIAARGLDIPAVDHVVHYQAPRTADAYVHRNGRTARAMRRGFSLLMCAPDERKIVRALMHSLGRHVDVDLTVAEEEEIPEMPVELYMLDKLKARLQLAREIDAVQHKVKKENHERNWLKEAAEAMEIELDSDLASDDDGAADAPSKQKRKALAAKTAALKAELKAMLAQPLVARGVSTRYITSGVHSIADDLITGEYHENMVGLKKVEAGTDLVPAKTRKQKAKAKARAKEEEQEEWGGIGSQ</sequence>
<evidence type="ECO:0000256" key="9">
    <source>
        <dbReference type="ARBA" id="ARBA00023242"/>
    </source>
</evidence>
<dbReference type="GO" id="GO:0016787">
    <property type="term" value="F:hydrolase activity"/>
    <property type="evidence" value="ECO:0007669"/>
    <property type="project" value="UniProtKB-KW"/>
</dbReference>
<evidence type="ECO:0000256" key="6">
    <source>
        <dbReference type="ARBA" id="ARBA00022806"/>
    </source>
</evidence>
<dbReference type="EC" id="3.6.4.13" evidence="2"/>
<keyword evidence="4 12" id="KW-0547">Nucleotide-binding</keyword>
<dbReference type="InterPro" id="IPR011545">
    <property type="entry name" value="DEAD/DEAH_box_helicase_dom"/>
</dbReference>
<comment type="catalytic activity">
    <reaction evidence="10">
        <text>ATP + H2O = ADP + phosphate + H(+)</text>
        <dbReference type="Rhea" id="RHEA:13065"/>
        <dbReference type="ChEBI" id="CHEBI:15377"/>
        <dbReference type="ChEBI" id="CHEBI:15378"/>
        <dbReference type="ChEBI" id="CHEBI:30616"/>
        <dbReference type="ChEBI" id="CHEBI:43474"/>
        <dbReference type="ChEBI" id="CHEBI:456216"/>
        <dbReference type="EC" id="3.6.4.13"/>
    </reaction>
</comment>
<evidence type="ECO:0000256" key="4">
    <source>
        <dbReference type="ARBA" id="ARBA00022741"/>
    </source>
</evidence>
<dbReference type="GO" id="GO:0003724">
    <property type="term" value="F:RNA helicase activity"/>
    <property type="evidence" value="ECO:0007669"/>
    <property type="project" value="UniProtKB-EC"/>
</dbReference>
<dbReference type="AlphaFoldDB" id="A0AAD7TH54"/>
<feature type="region of interest" description="Disordered" evidence="13">
    <location>
        <begin position="753"/>
        <end position="778"/>
    </location>
</feature>
<comment type="caution">
    <text evidence="17">The sequence shown here is derived from an EMBL/GenBank/DDBJ whole genome shotgun (WGS) entry which is preliminary data.</text>
</comment>
<evidence type="ECO:0000256" key="8">
    <source>
        <dbReference type="ARBA" id="ARBA00022884"/>
    </source>
</evidence>
<protein>
    <recommendedName>
        <fullName evidence="2">RNA helicase</fullName>
        <ecNumber evidence="2">3.6.4.13</ecNumber>
    </recommendedName>
</protein>
<evidence type="ECO:0000256" key="7">
    <source>
        <dbReference type="ARBA" id="ARBA00022840"/>
    </source>
</evidence>
<organism evidence="17 18">
    <name type="scientific">Trametes cubensis</name>
    <dbReference type="NCBI Taxonomy" id="1111947"/>
    <lineage>
        <taxon>Eukaryota</taxon>
        <taxon>Fungi</taxon>
        <taxon>Dikarya</taxon>
        <taxon>Basidiomycota</taxon>
        <taxon>Agaricomycotina</taxon>
        <taxon>Agaricomycetes</taxon>
        <taxon>Polyporales</taxon>
        <taxon>Polyporaceae</taxon>
        <taxon>Trametes</taxon>
    </lineage>
</organism>
<dbReference type="Pfam" id="PF00271">
    <property type="entry name" value="Helicase_C"/>
    <property type="match status" value="1"/>
</dbReference>
<feature type="domain" description="Helicase ATP-binding" evidence="14">
    <location>
        <begin position="161"/>
        <end position="417"/>
    </location>
</feature>
<dbReference type="InterPro" id="IPR001650">
    <property type="entry name" value="Helicase_C-like"/>
</dbReference>
<dbReference type="Proteomes" id="UP001215151">
    <property type="component" value="Unassembled WGS sequence"/>
</dbReference>
<reference evidence="17" key="1">
    <citation type="submission" date="2022-11" db="EMBL/GenBank/DDBJ databases">
        <title>Genome Sequence of Cubamyces cubensis.</title>
        <authorList>
            <person name="Buettner E."/>
        </authorList>
    </citation>
    <scope>NUCLEOTIDE SEQUENCE</scope>
    <source>
        <strain evidence="17">MPL-01</strain>
    </source>
</reference>
<keyword evidence="5 12" id="KW-0378">Hydrolase</keyword>
<evidence type="ECO:0000256" key="1">
    <source>
        <dbReference type="ARBA" id="ARBA00004123"/>
    </source>
</evidence>
<dbReference type="SUPFAM" id="SSF52540">
    <property type="entry name" value="P-loop containing nucleoside triphosphate hydrolases"/>
    <property type="match status" value="1"/>
</dbReference>
<feature type="region of interest" description="Disordered" evidence="13">
    <location>
        <begin position="1"/>
        <end position="29"/>
    </location>
</feature>
<dbReference type="PROSITE" id="PS51195">
    <property type="entry name" value="Q_MOTIF"/>
    <property type="match status" value="1"/>
</dbReference>
<keyword evidence="7 12" id="KW-0067">ATP-binding</keyword>